<sequence length="231" mass="25704">MAQENETVAKYTKMLKMGLPSGAVQQKMLQAGVAPSVIDAVMESGASSIRVERSDEDEESQVIESYKKMLKMGLLSGAVQQKMLQAGVAPSVIDAMMRSTVGNSSAEFTAVAPASFAAEQTVDDEKPTPIYGNDTVSESESEGDTKVDMANIADLDYDTLVKQITAKEQKILTFWFWSKRYKDKRAVLQNEIDAYWQELTGRNEYDDDDKEQWIARKENGTTPTLWKTTMT</sequence>
<evidence type="ECO:0000256" key="1">
    <source>
        <dbReference type="ARBA" id="ARBA00006290"/>
    </source>
</evidence>
<dbReference type="PANTHER" id="PTHR13015:SF0">
    <property type="entry name" value="WASH COMPLEX SUBUNIT 3"/>
    <property type="match status" value="1"/>
</dbReference>
<gene>
    <name evidence="3" type="ORF">CYCCA115_LOCUS16974</name>
</gene>
<dbReference type="GO" id="GO:0030041">
    <property type="term" value="P:actin filament polymerization"/>
    <property type="evidence" value="ECO:0007669"/>
    <property type="project" value="TreeGrafter"/>
</dbReference>
<evidence type="ECO:0000313" key="4">
    <source>
        <dbReference type="Proteomes" id="UP001295423"/>
    </source>
</evidence>
<dbReference type="Pfam" id="PF10152">
    <property type="entry name" value="CCDC53"/>
    <property type="match status" value="1"/>
</dbReference>
<accession>A0AAD2PVX2</accession>
<dbReference type="PANTHER" id="PTHR13015">
    <property type="entry name" value="PROTEIN AD-016-RELATED"/>
    <property type="match status" value="1"/>
</dbReference>
<comment type="similarity">
    <text evidence="1">Belongs to the CCDC53 family.</text>
</comment>
<protein>
    <submittedName>
        <fullName evidence="3">Uncharacterized protein</fullName>
    </submittedName>
</protein>
<dbReference type="AlphaFoldDB" id="A0AAD2PVX2"/>
<name>A0AAD2PVX2_9STRA</name>
<reference evidence="3" key="1">
    <citation type="submission" date="2023-08" db="EMBL/GenBank/DDBJ databases">
        <authorList>
            <person name="Audoor S."/>
            <person name="Bilcke G."/>
        </authorList>
    </citation>
    <scope>NUCLEOTIDE SEQUENCE</scope>
</reference>
<dbReference type="EMBL" id="CAKOGP040001958">
    <property type="protein sequence ID" value="CAJ1957983.1"/>
    <property type="molecule type" value="Genomic_DNA"/>
</dbReference>
<dbReference type="GO" id="GO:0006887">
    <property type="term" value="P:exocytosis"/>
    <property type="evidence" value="ECO:0007669"/>
    <property type="project" value="TreeGrafter"/>
</dbReference>
<dbReference type="Proteomes" id="UP001295423">
    <property type="component" value="Unassembled WGS sequence"/>
</dbReference>
<dbReference type="InterPro" id="IPR019309">
    <property type="entry name" value="WASHC3"/>
</dbReference>
<proteinExistence type="inferred from homology"/>
<organism evidence="3 4">
    <name type="scientific">Cylindrotheca closterium</name>
    <dbReference type="NCBI Taxonomy" id="2856"/>
    <lineage>
        <taxon>Eukaryota</taxon>
        <taxon>Sar</taxon>
        <taxon>Stramenopiles</taxon>
        <taxon>Ochrophyta</taxon>
        <taxon>Bacillariophyta</taxon>
        <taxon>Bacillariophyceae</taxon>
        <taxon>Bacillariophycidae</taxon>
        <taxon>Bacillariales</taxon>
        <taxon>Bacillariaceae</taxon>
        <taxon>Cylindrotheca</taxon>
    </lineage>
</organism>
<evidence type="ECO:0000313" key="3">
    <source>
        <dbReference type="EMBL" id="CAJ1957983.1"/>
    </source>
</evidence>
<evidence type="ECO:0000256" key="2">
    <source>
        <dbReference type="SAM" id="MobiDB-lite"/>
    </source>
</evidence>
<dbReference type="GO" id="GO:0071203">
    <property type="term" value="C:WASH complex"/>
    <property type="evidence" value="ECO:0007669"/>
    <property type="project" value="InterPro"/>
</dbReference>
<comment type="caution">
    <text evidence="3">The sequence shown here is derived from an EMBL/GenBank/DDBJ whole genome shotgun (WGS) entry which is preliminary data.</text>
</comment>
<feature type="region of interest" description="Disordered" evidence="2">
    <location>
        <begin position="119"/>
        <end position="143"/>
    </location>
</feature>
<keyword evidence="4" id="KW-1185">Reference proteome</keyword>